<dbReference type="GO" id="GO:0007018">
    <property type="term" value="P:microtubule-based movement"/>
    <property type="evidence" value="ECO:0007669"/>
    <property type="project" value="InterPro"/>
</dbReference>
<keyword evidence="2" id="KW-1185">Reference proteome</keyword>
<dbReference type="Pfam" id="PF18199">
    <property type="entry name" value="Dynein_C"/>
    <property type="match status" value="1"/>
</dbReference>
<dbReference type="Proteomes" id="UP000504606">
    <property type="component" value="Unplaced"/>
</dbReference>
<dbReference type="InterPro" id="IPR041228">
    <property type="entry name" value="Dynein_C"/>
</dbReference>
<evidence type="ECO:0000313" key="3">
    <source>
        <dbReference type="RefSeq" id="XP_052133028.1"/>
    </source>
</evidence>
<dbReference type="RefSeq" id="XP_052133028.1">
    <property type="nucleotide sequence ID" value="XM_052277068.1"/>
</dbReference>
<dbReference type="GeneID" id="127752254"/>
<accession>A0A9C6XDB2</accession>
<feature type="domain" description="Dynein heavy chain C-terminal" evidence="1">
    <location>
        <begin position="1"/>
        <end position="79"/>
    </location>
</feature>
<protein>
    <submittedName>
        <fullName evidence="3">Dynein axonemal heavy chain 6-like</fullName>
    </submittedName>
</protein>
<dbReference type="InterPro" id="IPR043160">
    <property type="entry name" value="Dynein_C_barrel"/>
</dbReference>
<dbReference type="GO" id="GO:0045505">
    <property type="term" value="F:dynein intermediate chain binding"/>
    <property type="evidence" value="ECO:0007669"/>
    <property type="project" value="InterPro"/>
</dbReference>
<evidence type="ECO:0000259" key="1">
    <source>
        <dbReference type="Pfam" id="PF18199"/>
    </source>
</evidence>
<dbReference type="PANTHER" id="PTHR46961">
    <property type="entry name" value="DYNEIN HEAVY CHAIN 1, AXONEMAL-LIKE PROTEIN"/>
    <property type="match status" value="1"/>
</dbReference>
<gene>
    <name evidence="3" type="primary">LOC127752254</name>
</gene>
<dbReference type="GO" id="GO:0030286">
    <property type="term" value="C:dynein complex"/>
    <property type="evidence" value="ECO:0007669"/>
    <property type="project" value="InterPro"/>
</dbReference>
<proteinExistence type="predicted"/>
<dbReference type="GO" id="GO:0051959">
    <property type="term" value="F:dynein light intermediate chain binding"/>
    <property type="evidence" value="ECO:0007669"/>
    <property type="project" value="InterPro"/>
</dbReference>
<dbReference type="InterPro" id="IPR026983">
    <property type="entry name" value="DHC"/>
</dbReference>
<dbReference type="KEGG" id="foc:127752254"/>
<organism evidence="2 3">
    <name type="scientific">Frankliniella occidentalis</name>
    <name type="common">Western flower thrips</name>
    <name type="synonym">Euthrips occidentalis</name>
    <dbReference type="NCBI Taxonomy" id="133901"/>
    <lineage>
        <taxon>Eukaryota</taxon>
        <taxon>Metazoa</taxon>
        <taxon>Ecdysozoa</taxon>
        <taxon>Arthropoda</taxon>
        <taxon>Hexapoda</taxon>
        <taxon>Insecta</taxon>
        <taxon>Pterygota</taxon>
        <taxon>Neoptera</taxon>
        <taxon>Paraneoptera</taxon>
        <taxon>Thysanoptera</taxon>
        <taxon>Terebrantia</taxon>
        <taxon>Thripoidea</taxon>
        <taxon>Thripidae</taxon>
        <taxon>Frankliniella</taxon>
    </lineage>
</organism>
<dbReference type="PANTHER" id="PTHR46961:SF8">
    <property type="entry name" value="DYNEIN AXONEMAL HEAVY CHAIN 7"/>
    <property type="match status" value="1"/>
</dbReference>
<dbReference type="OrthoDB" id="447173at2759"/>
<evidence type="ECO:0000313" key="2">
    <source>
        <dbReference type="Proteomes" id="UP000504606"/>
    </source>
</evidence>
<reference evidence="3" key="1">
    <citation type="submission" date="2025-08" db="UniProtKB">
        <authorList>
            <consortium name="RefSeq"/>
        </authorList>
    </citation>
    <scope>IDENTIFICATION</scope>
    <source>
        <tissue evidence="3">Whole organism</tissue>
    </source>
</reference>
<name>A0A9C6XDB2_FRAOC</name>
<dbReference type="Gene3D" id="3.10.490.20">
    <property type="match status" value="1"/>
</dbReference>
<sequence length="83" mass="8882">MLTDPNPGEINPPLPAVLLVPCTSVGDLSNRYRSPLYKTSARAGVLSTTGHSTNFIMAVLLPTNISEDVWITRGCALLTQLSN</sequence>
<dbReference type="AlphaFoldDB" id="A0A9C6XDB2"/>